<keyword evidence="6" id="KW-0449">Lipoprotein</keyword>
<feature type="repeat" description="TPR" evidence="3">
    <location>
        <begin position="470"/>
        <end position="503"/>
    </location>
</feature>
<dbReference type="Pfam" id="PF25062">
    <property type="entry name" value="ARM_TT21_N"/>
    <property type="match status" value="1"/>
</dbReference>
<dbReference type="EMBL" id="FPBO01000003">
    <property type="protein sequence ID" value="SFU47546.1"/>
    <property type="molecule type" value="Genomic_DNA"/>
</dbReference>
<feature type="domain" description="Tetratricopeptide repeat protein 21A/21B N-terminal ARM repeat" evidence="5">
    <location>
        <begin position="52"/>
        <end position="251"/>
    </location>
</feature>
<evidence type="ECO:0000256" key="4">
    <source>
        <dbReference type="SAM" id="SignalP"/>
    </source>
</evidence>
<proteinExistence type="predicted"/>
<keyword evidence="4" id="KW-0732">Signal</keyword>
<evidence type="ECO:0000313" key="6">
    <source>
        <dbReference type="EMBL" id="SFU47546.1"/>
    </source>
</evidence>
<dbReference type="PANTHER" id="PTHR45586">
    <property type="entry name" value="TPR REPEAT-CONTAINING PROTEIN PA4667"/>
    <property type="match status" value="1"/>
</dbReference>
<evidence type="ECO:0000259" key="5">
    <source>
        <dbReference type="Pfam" id="PF25062"/>
    </source>
</evidence>
<dbReference type="SMART" id="SM00028">
    <property type="entry name" value="TPR"/>
    <property type="match status" value="15"/>
</dbReference>
<gene>
    <name evidence="6" type="ORF">SAMN05216552_1003304</name>
</gene>
<dbReference type="InterPro" id="IPR011990">
    <property type="entry name" value="TPR-like_helical_dom_sf"/>
</dbReference>
<keyword evidence="7" id="KW-1185">Reference proteome</keyword>
<dbReference type="PANTHER" id="PTHR45586:SF14">
    <property type="entry name" value="TETRATRICOPEPTIDE TPR_2 REPEAT PROTEIN"/>
    <property type="match status" value="1"/>
</dbReference>
<dbReference type="InterPro" id="IPR014266">
    <property type="entry name" value="PEP-CTERM_TPR_PrsT"/>
</dbReference>
<dbReference type="NCBIfam" id="TIGR02917">
    <property type="entry name" value="PEP_TPR_lipo"/>
    <property type="match status" value="1"/>
</dbReference>
<feature type="chain" id="PRO_5011780001" evidence="4">
    <location>
        <begin position="19"/>
        <end position="923"/>
    </location>
</feature>
<protein>
    <submittedName>
        <fullName evidence="6">Putative PEP-CTERM system TPR-repeat lipoprotein</fullName>
    </submittedName>
</protein>
<name>A0A1I7GGZ1_9BURK</name>
<evidence type="ECO:0000256" key="3">
    <source>
        <dbReference type="PROSITE-ProRule" id="PRU00339"/>
    </source>
</evidence>
<feature type="signal peptide" evidence="4">
    <location>
        <begin position="1"/>
        <end position="18"/>
    </location>
</feature>
<evidence type="ECO:0000313" key="7">
    <source>
        <dbReference type="Proteomes" id="UP000199391"/>
    </source>
</evidence>
<dbReference type="RefSeq" id="WP_093554302.1">
    <property type="nucleotide sequence ID" value="NZ_FPBO01000003.1"/>
</dbReference>
<keyword evidence="1" id="KW-0677">Repeat</keyword>
<dbReference type="Gene3D" id="1.25.40.10">
    <property type="entry name" value="Tetratricopeptide repeat domain"/>
    <property type="match status" value="5"/>
</dbReference>
<dbReference type="PROSITE" id="PS50005">
    <property type="entry name" value="TPR"/>
    <property type="match status" value="3"/>
</dbReference>
<evidence type="ECO:0000256" key="1">
    <source>
        <dbReference type="ARBA" id="ARBA00022737"/>
    </source>
</evidence>
<dbReference type="InterPro" id="IPR051012">
    <property type="entry name" value="CellSynth/LPSAsmb/PSIAsmb"/>
</dbReference>
<feature type="repeat" description="TPR" evidence="3">
    <location>
        <begin position="368"/>
        <end position="401"/>
    </location>
</feature>
<evidence type="ECO:0000256" key="2">
    <source>
        <dbReference type="ARBA" id="ARBA00022803"/>
    </source>
</evidence>
<dbReference type="Pfam" id="PF13432">
    <property type="entry name" value="TPR_16"/>
    <property type="match status" value="2"/>
</dbReference>
<dbReference type="InterPro" id="IPR019734">
    <property type="entry name" value="TPR_rpt"/>
</dbReference>
<sequence>MSRRVNKLALAAMVSVLAAGLAGCKKQESSAALVAQAKQYKEKGDINASMIQLKNALLANPDDAEARYQLALAYVDTGNGQAAEKEVRRAIALNYAKDQAMPLLAKSLNAQNLFQKALDETEEEAKKGGPELLTARAEAYLALNKRDQAATEIDRVLQAQPAYTAALIVKGRLAFLGGDSDGATRYAEQALAAAPKDAATMMFKADLLRAQRQIEPAIAAYGQVLAAHPSHRSAHIEKAYLLLSSGKFEAAQADLEAAKKITPNSLIVIYTQALLDFAQGKNAAAQEGVQKVLRAAPEHMPTILLAGAVDLNLGATEQAEQHLKKYLAQYPGNMYARKMLATTLLRSGQAPDALTVLTPALKGPNTDVQLLALAGESYMQARDFGKASEFFEKASALAPQAATLRTSLGMSKMEQGNQAQGISELEAAVKLDAKSAQAGIALVRAQMGLKNFDKAYAAVNDVLQAHPDNAVAHDLKGMVHVARKELPLARASFEKALALQPSFFPAVADLAQLDVLEKKPADAKKHLTAFLEKNKKNVEAMTSLAALAAMERNIPEATGWMEQAHNENPEMLAPALRLGNQYLLTRQQDKALALARKMQLASPNSPELLDLLGKSQLATDDKSGALESYSKLAAARPKSAQAQLQLAGVHMMLGNQGAAEDDLKKALALQPDFPAAQTAHAELLVRKKQPDQAVAIARQLQTKYPEAAGGYVLEGDVQMSQDKAALALPKYEKAYALLKSNEVLLKTVAALRASGKGADGDKRLAQAIAAQPQDARLQMYRAEQSINDKQFKQAAEQLEAVLKLRPNDAAVLNNLAYAYQQSTDKRALATAEQAYKLASGEPAIMDTLGWILVEQGDAKRGLSLLQQASTKAPQAGDIRYHLAMGLYKSGDKIGARRELEQALAGGRSFAQADDARSLLKQLQ</sequence>
<dbReference type="AlphaFoldDB" id="A0A1I7GGZ1"/>
<dbReference type="OrthoDB" id="5290951at2"/>
<feature type="repeat" description="TPR" evidence="3">
    <location>
        <begin position="640"/>
        <end position="673"/>
    </location>
</feature>
<keyword evidence="2 3" id="KW-0802">TPR repeat</keyword>
<dbReference type="PROSITE" id="PS51257">
    <property type="entry name" value="PROKAR_LIPOPROTEIN"/>
    <property type="match status" value="1"/>
</dbReference>
<reference evidence="7" key="1">
    <citation type="submission" date="2016-10" db="EMBL/GenBank/DDBJ databases">
        <authorList>
            <person name="Varghese N."/>
            <person name="Submissions S."/>
        </authorList>
    </citation>
    <scope>NUCLEOTIDE SEQUENCE [LARGE SCALE GENOMIC DNA]</scope>
    <source>
        <strain evidence="7">CGMCC 1.11014</strain>
    </source>
</reference>
<dbReference type="Proteomes" id="UP000199391">
    <property type="component" value="Unassembled WGS sequence"/>
</dbReference>
<dbReference type="STRING" id="1035707.SAMN05216552_1003304"/>
<dbReference type="Pfam" id="PF13181">
    <property type="entry name" value="TPR_8"/>
    <property type="match status" value="1"/>
</dbReference>
<dbReference type="SUPFAM" id="SSF48452">
    <property type="entry name" value="TPR-like"/>
    <property type="match status" value="5"/>
</dbReference>
<dbReference type="InterPro" id="IPR056833">
    <property type="entry name" value="ARM_TT21_N"/>
</dbReference>
<dbReference type="Pfam" id="PF14559">
    <property type="entry name" value="TPR_19"/>
    <property type="match status" value="2"/>
</dbReference>
<accession>A0A1I7GGZ1</accession>
<organism evidence="6 7">
    <name type="scientific">Pseudoduganella namucuonensis</name>
    <dbReference type="NCBI Taxonomy" id="1035707"/>
    <lineage>
        <taxon>Bacteria</taxon>
        <taxon>Pseudomonadati</taxon>
        <taxon>Pseudomonadota</taxon>
        <taxon>Betaproteobacteria</taxon>
        <taxon>Burkholderiales</taxon>
        <taxon>Oxalobacteraceae</taxon>
        <taxon>Telluria group</taxon>
        <taxon>Pseudoduganella</taxon>
    </lineage>
</organism>